<evidence type="ECO:0000313" key="2">
    <source>
        <dbReference type="Proteomes" id="UP000805704"/>
    </source>
</evidence>
<accession>A0ACB7END3</accession>
<proteinExistence type="predicted"/>
<evidence type="ECO:0000313" key="1">
    <source>
        <dbReference type="EMBL" id="KAG8003346.1"/>
    </source>
</evidence>
<organism evidence="1 2">
    <name type="scientific">Nibea albiflora</name>
    <name type="common">Yellow drum</name>
    <name type="synonym">Corvina albiflora</name>
    <dbReference type="NCBI Taxonomy" id="240163"/>
    <lineage>
        <taxon>Eukaryota</taxon>
        <taxon>Metazoa</taxon>
        <taxon>Chordata</taxon>
        <taxon>Craniata</taxon>
        <taxon>Vertebrata</taxon>
        <taxon>Euteleostomi</taxon>
        <taxon>Actinopterygii</taxon>
        <taxon>Neopterygii</taxon>
        <taxon>Teleostei</taxon>
        <taxon>Neoteleostei</taxon>
        <taxon>Acanthomorphata</taxon>
        <taxon>Eupercaria</taxon>
        <taxon>Sciaenidae</taxon>
        <taxon>Nibea</taxon>
    </lineage>
</organism>
<name>A0ACB7END3_NIBAL</name>
<comment type="caution">
    <text evidence="1">The sequence shown here is derived from an EMBL/GenBank/DDBJ whole genome shotgun (WGS) entry which is preliminary data.</text>
</comment>
<dbReference type="Proteomes" id="UP000805704">
    <property type="component" value="Chromosome 4"/>
</dbReference>
<keyword evidence="2" id="KW-1185">Reference proteome</keyword>
<feature type="non-terminal residue" evidence="1">
    <location>
        <position position="1"/>
    </location>
</feature>
<reference evidence="1" key="1">
    <citation type="submission" date="2020-04" db="EMBL/GenBank/DDBJ databases">
        <title>A chromosome-scale assembly and high-density genetic map of the yellow drum (Nibea albiflora) genome.</title>
        <authorList>
            <person name="Xu D."/>
            <person name="Zhang W."/>
            <person name="Chen R."/>
            <person name="Tan P."/>
            <person name="Wang L."/>
            <person name="Song H."/>
            <person name="Tian L."/>
            <person name="Zhu Q."/>
            <person name="Wang B."/>
        </authorList>
    </citation>
    <scope>NUCLEOTIDE SEQUENCE</scope>
    <source>
        <strain evidence="1">ZJHYS-2018</strain>
    </source>
</reference>
<dbReference type="EMBL" id="CM024792">
    <property type="protein sequence ID" value="KAG8003346.1"/>
    <property type="molecule type" value="Genomic_DNA"/>
</dbReference>
<protein>
    <submittedName>
        <fullName evidence="1">Interferon-induced protein with tetratricopeptide repeats 1</fullName>
    </submittedName>
</protein>
<gene>
    <name evidence="1" type="primary">IFIT1.2</name>
    <name evidence="1" type="ORF">GBF38_018434</name>
</gene>
<sequence>PPQDARLDALECHFTWDLSPCRSKLYLLRDNLEDIGTEEGYSWLGHIYNLQGYVHCMLGLTDDAQRFFSMAAEAFRQMRNTVSDEGPWLVINYGNLAWLHHTKGDQAESQAYLSKVDALMEQYPSPSQDELHPEIYAEKAWTLMHFGPGKKQQAADCFQRAIRMQPDMPEWHTSYAITLYHQQSNREVEDSVLEKMRIAKTHDPENLYLAALYLGACARGGQNVQAEARELARRVLKKPVSSYSGIKPLLKLYRMRASMDEAIDLADDALERHPDERYLKSCAAISYKHKILFQVENPLQDNMVNRAISLCKEVISLYPQSSLKMKVALANIYAKSDRIVAADQEYEEMLKGDLDPREAQMLYNCYAKHLYFARRESDRSIEYHMRAAEIPIPSIYRSNSIRTLRRNVEMQRNRMMVQEIQEFLENLQL</sequence>